<protein>
    <submittedName>
        <fullName evidence="1">Uncharacterized protein</fullName>
    </submittedName>
</protein>
<organism evidence="1 2">
    <name type="scientific">Datura stramonium</name>
    <name type="common">Jimsonweed</name>
    <name type="synonym">Common thornapple</name>
    <dbReference type="NCBI Taxonomy" id="4076"/>
    <lineage>
        <taxon>Eukaryota</taxon>
        <taxon>Viridiplantae</taxon>
        <taxon>Streptophyta</taxon>
        <taxon>Embryophyta</taxon>
        <taxon>Tracheophyta</taxon>
        <taxon>Spermatophyta</taxon>
        <taxon>Magnoliopsida</taxon>
        <taxon>eudicotyledons</taxon>
        <taxon>Gunneridae</taxon>
        <taxon>Pentapetalae</taxon>
        <taxon>asterids</taxon>
        <taxon>lamiids</taxon>
        <taxon>Solanales</taxon>
        <taxon>Solanaceae</taxon>
        <taxon>Solanoideae</taxon>
        <taxon>Datureae</taxon>
        <taxon>Datura</taxon>
    </lineage>
</organism>
<sequence length="95" mass="10777">MNRHLDGLTAARRHKQPKPRYITLRTADELAGLPMKAKCQWNAIRSNCGFMPLHSSRAIGGLRSTDDSLLCRGGIPASWPYYFSLADHGYYRWLA</sequence>
<comment type="caution">
    <text evidence="1">The sequence shown here is derived from an EMBL/GenBank/DDBJ whole genome shotgun (WGS) entry which is preliminary data.</text>
</comment>
<dbReference type="EMBL" id="JACEIK010003558">
    <property type="protein sequence ID" value="MCD9642211.1"/>
    <property type="molecule type" value="Genomic_DNA"/>
</dbReference>
<gene>
    <name evidence="1" type="ORF">HAX54_028898</name>
</gene>
<keyword evidence="2" id="KW-1185">Reference proteome</keyword>
<feature type="non-terminal residue" evidence="1">
    <location>
        <position position="95"/>
    </location>
</feature>
<dbReference type="Proteomes" id="UP000823775">
    <property type="component" value="Unassembled WGS sequence"/>
</dbReference>
<reference evidence="1 2" key="1">
    <citation type="journal article" date="2021" name="BMC Genomics">
        <title>Datura genome reveals duplications of psychoactive alkaloid biosynthetic genes and high mutation rate following tissue culture.</title>
        <authorList>
            <person name="Rajewski A."/>
            <person name="Carter-House D."/>
            <person name="Stajich J."/>
            <person name="Litt A."/>
        </authorList>
    </citation>
    <scope>NUCLEOTIDE SEQUENCE [LARGE SCALE GENOMIC DNA]</scope>
    <source>
        <strain evidence="1">AR-01</strain>
    </source>
</reference>
<evidence type="ECO:0000313" key="2">
    <source>
        <dbReference type="Proteomes" id="UP000823775"/>
    </source>
</evidence>
<proteinExistence type="predicted"/>
<evidence type="ECO:0000313" key="1">
    <source>
        <dbReference type="EMBL" id="MCD9642211.1"/>
    </source>
</evidence>
<name>A0ABS8V781_DATST</name>
<accession>A0ABS8V781</accession>